<organism evidence="1 2">
    <name type="scientific">Nicotiana tabacum</name>
    <name type="common">Common tobacco</name>
    <dbReference type="NCBI Taxonomy" id="4097"/>
    <lineage>
        <taxon>Eukaryota</taxon>
        <taxon>Viridiplantae</taxon>
        <taxon>Streptophyta</taxon>
        <taxon>Embryophyta</taxon>
        <taxon>Tracheophyta</taxon>
        <taxon>Spermatophyta</taxon>
        <taxon>Magnoliopsida</taxon>
        <taxon>eudicotyledons</taxon>
        <taxon>Gunneridae</taxon>
        <taxon>Pentapetalae</taxon>
        <taxon>asterids</taxon>
        <taxon>lamiids</taxon>
        <taxon>Solanales</taxon>
        <taxon>Solanaceae</taxon>
        <taxon>Nicotianoideae</taxon>
        <taxon>Nicotianeae</taxon>
        <taxon>Nicotiana</taxon>
    </lineage>
</organism>
<dbReference type="Proteomes" id="UP000790787">
    <property type="component" value="Chromosome 6"/>
</dbReference>
<accession>A0AC58UQD3</accession>
<dbReference type="RefSeq" id="XP_075111710.1">
    <property type="nucleotide sequence ID" value="XM_075255609.1"/>
</dbReference>
<reference evidence="1" key="1">
    <citation type="journal article" date="2014" name="Nat. Commun.">
        <title>The tobacco genome sequence and its comparison with those of tomato and potato.</title>
        <authorList>
            <person name="Sierro N."/>
            <person name="Battey J.N."/>
            <person name="Ouadi S."/>
            <person name="Bakaher N."/>
            <person name="Bovet L."/>
            <person name="Willig A."/>
            <person name="Goepfert S."/>
            <person name="Peitsch M.C."/>
            <person name="Ivanov N.V."/>
        </authorList>
    </citation>
    <scope>NUCLEOTIDE SEQUENCE [LARGE SCALE GENOMIC DNA]</scope>
</reference>
<keyword evidence="1" id="KW-1185">Reference proteome</keyword>
<protein>
    <submittedName>
        <fullName evidence="2">Two-component response regulator-like APRR5 isoform X2</fullName>
    </submittedName>
</protein>
<evidence type="ECO:0000313" key="1">
    <source>
        <dbReference type="Proteomes" id="UP000790787"/>
    </source>
</evidence>
<sequence>MGEVVISSENDMEVIGRDDMELQTEIEAAEKNKETGAAAAASSSIVRWERFLPKMVFRVLLVEADDSTRQIITALLRKCSYKVAAVADGLKAWELLKGRPHNVDLILTEVDLPSISGYALLSLIMEHDTCKNIPVIMMSSNDSVSTVYRCMLRGAADFLVKPVRKNELKNLWQHVWRRRAASVSSQGPLDESVAQQKVEATAENNACSNHSSGYNACVQRNRECIEKGSDAQSSCTKPELENEGENTEDLQESIKLNRTAYLPNGADLGKEIFLEASDRLRMSENDAGAPLKGANTMTTGEDINSDDNWGHVRTIDQTSDENPGPLTKQAIDLIGAFDNYLKCNFKSSGSNVRTNKADSSPQLDLSLTRPHPSGSVNQFTNEKQRLNHSDASAFTRYVNRAMQSGQSTSSRTYYQQDYETDSDKQFPGHATDYNSDARAAMTRPHSFAPPSCGEPGPAEIGHPSPQQRVTHLPIPVRGIRFEGPSNAYSSMIAPILRMPSGISPLQSPADQSTNSSCCNGALNQVHMSFGSSGNISFPIVAKTPAECWKEESSHTPDGNSSRSQREAALTKFRQKRKDRCFEKKVRYESRKKLAEQRPRVKGQFVRQVPSEPQMGNS</sequence>
<gene>
    <name evidence="2" type="primary">LOC107802108</name>
</gene>
<reference evidence="2" key="2">
    <citation type="submission" date="2025-08" db="UniProtKB">
        <authorList>
            <consortium name="RefSeq"/>
        </authorList>
    </citation>
    <scope>IDENTIFICATION</scope>
    <source>
        <tissue evidence="2">Leaf</tissue>
    </source>
</reference>
<name>A0AC58UQD3_TOBAC</name>
<evidence type="ECO:0000313" key="2">
    <source>
        <dbReference type="RefSeq" id="XP_075111710.1"/>
    </source>
</evidence>
<proteinExistence type="predicted"/>